<evidence type="ECO:0000313" key="1">
    <source>
        <dbReference type="EMBL" id="MBL1409485.1"/>
    </source>
</evidence>
<dbReference type="PROSITE" id="PS51257">
    <property type="entry name" value="PROKAR_LIPOPROTEIN"/>
    <property type="match status" value="1"/>
</dbReference>
<dbReference type="Pfam" id="PF16132">
    <property type="entry name" value="DUF4843"/>
    <property type="match status" value="1"/>
</dbReference>
<dbReference type="EMBL" id="JAERTY010000006">
    <property type="protein sequence ID" value="MBL1409485.1"/>
    <property type="molecule type" value="Genomic_DNA"/>
</dbReference>
<comment type="caution">
    <text evidence="1">The sequence shown here is derived from an EMBL/GenBank/DDBJ whole genome shotgun (WGS) entry which is preliminary data.</text>
</comment>
<sequence length="268" mass="30853">MTTIRFFYIVILFSLLCGCKEQSLEMFSESENGASIYFTEPYATGANTVPLDSLAVKFGFKPEEVNTTEESVSVSVTGPLHDVDREFRLEISPNASLEKDKHYQILNERLIIPAGKNTGLIKLKVLKAKEMKTQQLSTVFELVPNENFNTNIAYRWKNNMQKKTPVLKFRVVADDMFDKPYVWIASKTLVEGYLGDYSFAKLSLIIELFDEKLEHFTDPQYAIDKYFTVAKLSYWASYMKFWLGKEESEGRIHLDENKKEIKMGPNAN</sequence>
<accession>A0ABS1R4Q8</accession>
<protein>
    <submittedName>
        <fullName evidence="1">DUF4843 domain-containing protein</fullName>
    </submittedName>
</protein>
<proteinExistence type="predicted"/>
<name>A0ABS1R4Q8_9SPHI</name>
<dbReference type="Proteomes" id="UP000625283">
    <property type="component" value="Unassembled WGS sequence"/>
</dbReference>
<organism evidence="1 2">
    <name type="scientific">Sphingobacterium faecale</name>
    <dbReference type="NCBI Taxonomy" id="2803775"/>
    <lineage>
        <taxon>Bacteria</taxon>
        <taxon>Pseudomonadati</taxon>
        <taxon>Bacteroidota</taxon>
        <taxon>Sphingobacteriia</taxon>
        <taxon>Sphingobacteriales</taxon>
        <taxon>Sphingobacteriaceae</taxon>
        <taxon>Sphingobacterium</taxon>
    </lineage>
</organism>
<dbReference type="RefSeq" id="WP_202103242.1">
    <property type="nucleotide sequence ID" value="NZ_JAERTY010000006.1"/>
</dbReference>
<gene>
    <name evidence="1" type="ORF">JKG61_12045</name>
</gene>
<dbReference type="InterPro" id="IPR032299">
    <property type="entry name" value="DUF4843"/>
</dbReference>
<evidence type="ECO:0000313" key="2">
    <source>
        <dbReference type="Proteomes" id="UP000625283"/>
    </source>
</evidence>
<keyword evidence="2" id="KW-1185">Reference proteome</keyword>
<reference evidence="1 2" key="1">
    <citation type="submission" date="2021-01" db="EMBL/GenBank/DDBJ databases">
        <title>C459-1 draft genome sequence.</title>
        <authorList>
            <person name="Zhang X.-F."/>
        </authorList>
    </citation>
    <scope>NUCLEOTIDE SEQUENCE [LARGE SCALE GENOMIC DNA]</scope>
    <source>
        <strain evidence="2">C459-1</strain>
    </source>
</reference>